<dbReference type="PANTHER" id="PTHR46268">
    <property type="entry name" value="STRESS RESPONSE PROTEIN NHAX"/>
    <property type="match status" value="1"/>
</dbReference>
<feature type="domain" description="UspA" evidence="2">
    <location>
        <begin position="6"/>
        <end position="142"/>
    </location>
</feature>
<evidence type="ECO:0000259" key="2">
    <source>
        <dbReference type="Pfam" id="PF00582"/>
    </source>
</evidence>
<dbReference type="InterPro" id="IPR006015">
    <property type="entry name" value="Universal_stress_UspA"/>
</dbReference>
<feature type="domain" description="UspA" evidence="2">
    <location>
        <begin position="155"/>
        <end position="291"/>
    </location>
</feature>
<dbReference type="Gene3D" id="3.40.50.620">
    <property type="entry name" value="HUPs"/>
    <property type="match status" value="1"/>
</dbReference>
<dbReference type="Gene3D" id="3.40.50.12370">
    <property type="match status" value="1"/>
</dbReference>
<organism evidence="3 4">
    <name type="scientific">Natribaculum luteum</name>
    <dbReference type="NCBI Taxonomy" id="1586232"/>
    <lineage>
        <taxon>Archaea</taxon>
        <taxon>Methanobacteriati</taxon>
        <taxon>Methanobacteriota</taxon>
        <taxon>Stenosarchaea group</taxon>
        <taxon>Halobacteria</taxon>
        <taxon>Halobacteriales</taxon>
        <taxon>Natrialbaceae</taxon>
        <taxon>Natribaculum</taxon>
    </lineage>
</organism>
<accession>A0ABD5NW70</accession>
<dbReference type="InterPro" id="IPR014729">
    <property type="entry name" value="Rossmann-like_a/b/a_fold"/>
</dbReference>
<evidence type="ECO:0000256" key="1">
    <source>
        <dbReference type="ARBA" id="ARBA00008791"/>
    </source>
</evidence>
<dbReference type="AlphaFoldDB" id="A0ABD5NW70"/>
<proteinExistence type="inferred from homology"/>
<dbReference type="PRINTS" id="PR01438">
    <property type="entry name" value="UNVRSLSTRESS"/>
</dbReference>
<evidence type="ECO:0000313" key="3">
    <source>
        <dbReference type="EMBL" id="MFC4246362.1"/>
    </source>
</evidence>
<comment type="caution">
    <text evidence="3">The sequence shown here is derived from an EMBL/GenBank/DDBJ whole genome shotgun (WGS) entry which is preliminary data.</text>
</comment>
<sequence length="297" mass="30735">MNRSIESVLIPTDGSEGALAGARRGIDLASTVDADVHVLSVVDVTHAAEALEFDGDGQSPLEREAERAVDAVATLARDAGVDATTAVERGVPFEIIGAYADEHDVDVVAMGTKGRTGLERVLLGSVTENVLRTTSSPVLAVPPAAGDTPADGYDYDDVLLPTDGSETAAVAVEWGVTLADAFDAMVHALYSADTSRLVSGEGADEIFEALELQGKGALATVRERALEADVSVTGTVASGPPSRVILTYVEDEDVDLVVMGTHGRSGVKQRLLGSVTENVVRNASVPVLCVPMADGEP</sequence>
<dbReference type="Pfam" id="PF00582">
    <property type="entry name" value="Usp"/>
    <property type="match status" value="2"/>
</dbReference>
<dbReference type="SUPFAM" id="SSF52402">
    <property type="entry name" value="Adenine nucleotide alpha hydrolases-like"/>
    <property type="match status" value="2"/>
</dbReference>
<dbReference type="PANTHER" id="PTHR46268:SF6">
    <property type="entry name" value="UNIVERSAL STRESS PROTEIN UP12"/>
    <property type="match status" value="1"/>
</dbReference>
<dbReference type="Proteomes" id="UP001595821">
    <property type="component" value="Unassembled WGS sequence"/>
</dbReference>
<name>A0ABD5NW70_9EURY</name>
<protein>
    <submittedName>
        <fullName evidence="3">Universal stress protein</fullName>
    </submittedName>
</protein>
<reference evidence="3 4" key="1">
    <citation type="journal article" date="2014" name="Int. J. Syst. Evol. Microbiol.">
        <title>Complete genome sequence of Corynebacterium casei LMG S-19264T (=DSM 44701T), isolated from a smear-ripened cheese.</title>
        <authorList>
            <consortium name="US DOE Joint Genome Institute (JGI-PGF)"/>
            <person name="Walter F."/>
            <person name="Albersmeier A."/>
            <person name="Kalinowski J."/>
            <person name="Ruckert C."/>
        </authorList>
    </citation>
    <scope>NUCLEOTIDE SEQUENCE [LARGE SCALE GENOMIC DNA]</scope>
    <source>
        <strain evidence="3 4">IBRC-M 10912</strain>
    </source>
</reference>
<dbReference type="EMBL" id="JBHSDJ010000013">
    <property type="protein sequence ID" value="MFC4246362.1"/>
    <property type="molecule type" value="Genomic_DNA"/>
</dbReference>
<dbReference type="CDD" id="cd00293">
    <property type="entry name" value="USP-like"/>
    <property type="match status" value="2"/>
</dbReference>
<comment type="similarity">
    <text evidence="1">Belongs to the universal stress protein A family.</text>
</comment>
<gene>
    <name evidence="3" type="ORF">ACFOZ7_05055</name>
</gene>
<evidence type="ECO:0000313" key="4">
    <source>
        <dbReference type="Proteomes" id="UP001595821"/>
    </source>
</evidence>
<dbReference type="InterPro" id="IPR006016">
    <property type="entry name" value="UspA"/>
</dbReference>
<dbReference type="RefSeq" id="WP_246967302.1">
    <property type="nucleotide sequence ID" value="NZ_CP095397.1"/>
</dbReference>
<dbReference type="GeneID" id="71854859"/>